<sequence length="244" mass="25814">MTRQDSFGERLVRGIGQTLWVLIPLLSVTFLAWLPAAQAWWRARTTGWFITALVLLLGSAGVVVLMAGPEDGGAAAGGLLIIGTLVGGIVAALKARPVVFRRREEVVELPPYPAAAPGATGAGAVADLRDHPAVREVLADRERRQQARDLIARDPAMAVELNLARPDVPDVVDDGGLVDLNNTGAGGLAAALGWPRETAEAFVVARDLRGGYQSLDEIAALSGLAPQLLERDAERIVVLPYRPA</sequence>
<dbReference type="Proteomes" id="UP000542813">
    <property type="component" value="Unassembled WGS sequence"/>
</dbReference>
<evidence type="ECO:0000256" key="1">
    <source>
        <dbReference type="SAM" id="Phobius"/>
    </source>
</evidence>
<reference evidence="2 3" key="1">
    <citation type="submission" date="2020-08" db="EMBL/GenBank/DDBJ databases">
        <title>Sequencing the genomes of 1000 actinobacteria strains.</title>
        <authorList>
            <person name="Klenk H.-P."/>
        </authorList>
    </citation>
    <scope>NUCLEOTIDE SEQUENCE [LARGE SCALE GENOMIC DNA]</scope>
    <source>
        <strain evidence="2 3">DSM 102122</strain>
    </source>
</reference>
<proteinExistence type="predicted"/>
<keyword evidence="3" id="KW-1185">Reference proteome</keyword>
<evidence type="ECO:0000313" key="2">
    <source>
        <dbReference type="EMBL" id="MBB5789491.1"/>
    </source>
</evidence>
<accession>A0A7W9LMQ6</accession>
<name>A0A7W9LMQ6_9ACTN</name>
<gene>
    <name evidence="2" type="ORF">HD601_004066</name>
</gene>
<keyword evidence="1" id="KW-1133">Transmembrane helix</keyword>
<protein>
    <recommendedName>
        <fullName evidence="4">Helix-hairpin-helix domain-containing protein</fullName>
    </recommendedName>
</protein>
<feature type="transmembrane region" description="Helical" evidence="1">
    <location>
        <begin position="20"/>
        <end position="41"/>
    </location>
</feature>
<dbReference type="EMBL" id="JACHMM010000001">
    <property type="protein sequence ID" value="MBB5789491.1"/>
    <property type="molecule type" value="Genomic_DNA"/>
</dbReference>
<feature type="transmembrane region" description="Helical" evidence="1">
    <location>
        <begin position="74"/>
        <end position="93"/>
    </location>
</feature>
<organism evidence="2 3">
    <name type="scientific">Jiangella mangrovi</name>
    <dbReference type="NCBI Taxonomy" id="1524084"/>
    <lineage>
        <taxon>Bacteria</taxon>
        <taxon>Bacillati</taxon>
        <taxon>Actinomycetota</taxon>
        <taxon>Actinomycetes</taxon>
        <taxon>Jiangellales</taxon>
        <taxon>Jiangellaceae</taxon>
        <taxon>Jiangella</taxon>
    </lineage>
</organism>
<dbReference type="AlphaFoldDB" id="A0A7W9LMQ6"/>
<evidence type="ECO:0000313" key="3">
    <source>
        <dbReference type="Proteomes" id="UP000542813"/>
    </source>
</evidence>
<keyword evidence="1" id="KW-0472">Membrane</keyword>
<dbReference type="RefSeq" id="WP_184824903.1">
    <property type="nucleotide sequence ID" value="NZ_JACHMM010000001.1"/>
</dbReference>
<keyword evidence="1" id="KW-0812">Transmembrane</keyword>
<comment type="caution">
    <text evidence="2">The sequence shown here is derived from an EMBL/GenBank/DDBJ whole genome shotgun (WGS) entry which is preliminary data.</text>
</comment>
<evidence type="ECO:0008006" key="4">
    <source>
        <dbReference type="Google" id="ProtNLM"/>
    </source>
</evidence>
<feature type="transmembrane region" description="Helical" evidence="1">
    <location>
        <begin position="48"/>
        <end position="68"/>
    </location>
</feature>